<evidence type="ECO:0000313" key="1">
    <source>
        <dbReference type="EMBL" id="PWD72553.1"/>
    </source>
</evidence>
<comment type="caution">
    <text evidence="1">The sequence shown here is derived from an EMBL/GenBank/DDBJ whole genome shotgun (WGS) entry which is preliminary data.</text>
</comment>
<organism evidence="1 2">
    <name type="scientific">Dickeya dianthicola</name>
    <dbReference type="NCBI Taxonomy" id="204039"/>
    <lineage>
        <taxon>Bacteria</taxon>
        <taxon>Pseudomonadati</taxon>
        <taxon>Pseudomonadota</taxon>
        <taxon>Gammaproteobacteria</taxon>
        <taxon>Enterobacterales</taxon>
        <taxon>Pectobacteriaceae</taxon>
        <taxon>Dickeya</taxon>
    </lineage>
</organism>
<evidence type="ECO:0000313" key="2">
    <source>
        <dbReference type="Proteomes" id="UP000245055"/>
    </source>
</evidence>
<proteinExistence type="predicted"/>
<sequence>MLQVSNGNFFNPDDDIQESVHRAPIYTNAIFFDDNIETPIGKLLNTTINSSYKIIIAEMNCKQKNKFNNGESNPLSCMGGNEMIADISAIFSFSMNATCTTSSHLIESLLQGDTSNSYKRPFLFISQFFDQDVILKDREIKHFKNLISMMLKMNRKDYEVALKSIHRYVSAMYRILDDSHAAYSLLVASLEALAQTEKGNYQASWNDYDKAKRNLIDQEIATLPPEKQDLIRNEIIKEKHAKIGKNYVNYIISNIEDDFYRVDRRDYRKISRDDLLLALKNAYDLRSSYIHELKKIPKEISGFPTHYMRVLIDDKPFLTFNGLAVVAREVIKNFIIKSKKEERKEEIYDEVIHGIFDIKKTDEYWIANPNKYTKSEIKRYLNIIIDMIEKNRLNPCGNKIIDMHGLMVEIEKKIKGENNKDDKAIMVLTFLLIKKFFHLHEDIKSKINIENSRKLFSELNINSLVFIALLREKFIFQPRDAYEFMEKYRANRYEKPSINISEYAEYNIMIKIMTESFRIGDTQTHAHTMEFISGMPNYDKLIGK</sequence>
<dbReference type="RefSeq" id="WP_109105184.1">
    <property type="nucleotide sequence ID" value="NZ_JALDNR010000004.1"/>
</dbReference>
<name>A0AAX1C549_9GAMM</name>
<dbReference type="AlphaFoldDB" id="A0AAX1C549"/>
<evidence type="ECO:0008006" key="3">
    <source>
        <dbReference type="Google" id="ProtNLM"/>
    </source>
</evidence>
<dbReference type="Proteomes" id="UP000245055">
    <property type="component" value="Unassembled WGS sequence"/>
</dbReference>
<gene>
    <name evidence="1" type="ORF">DF213_13380</name>
</gene>
<dbReference type="EMBL" id="QESZ01000018">
    <property type="protein sequence ID" value="PWD72553.1"/>
    <property type="molecule type" value="Genomic_DNA"/>
</dbReference>
<accession>A0AAX1C549</accession>
<reference evidence="1 2" key="1">
    <citation type="submission" date="2018-05" db="EMBL/GenBank/DDBJ databases">
        <title>Genomic diversity of pathogens causing Blackleg of Potato in Pakistan.</title>
        <authorList>
            <person name="Sarfraz S."/>
            <person name="Riaz K."/>
            <person name="Oulghazi S."/>
            <person name="Cigna J."/>
            <person name="Sahi S.T."/>
            <person name="Khan S.H."/>
            <person name="Hameed A."/>
            <person name="Faure D."/>
        </authorList>
    </citation>
    <scope>NUCLEOTIDE SEQUENCE [LARGE SCALE GENOMIC DNA]</scope>
    <source>
        <strain evidence="1 2">SS70</strain>
    </source>
</reference>
<protein>
    <recommendedName>
        <fullName evidence="3">Apea-like HEPN domain-containing protein</fullName>
    </recommendedName>
</protein>